<dbReference type="SUPFAM" id="SSF51735">
    <property type="entry name" value="NAD(P)-binding Rossmann-fold domains"/>
    <property type="match status" value="1"/>
</dbReference>
<feature type="domain" description="NAD-dependent epimerase/dehydratase" evidence="4">
    <location>
        <begin position="3"/>
        <end position="219"/>
    </location>
</feature>
<dbReference type="PANTHER" id="PTHR43103:SF5">
    <property type="entry name" value="4-EPIMERASE, PUTATIVE (AFU_ORTHOLOGUE AFUA_7G00360)-RELATED"/>
    <property type="match status" value="1"/>
</dbReference>
<comment type="similarity">
    <text evidence="1">Belongs to the NAD(P)-dependent epimerase/dehydratase family.</text>
</comment>
<dbReference type="EMBL" id="VXPY01000084">
    <property type="protein sequence ID" value="MYD91028.1"/>
    <property type="molecule type" value="Genomic_DNA"/>
</dbReference>
<gene>
    <name evidence="5" type="ORF">F4Y08_11960</name>
</gene>
<dbReference type="InterPro" id="IPR036291">
    <property type="entry name" value="NAD(P)-bd_dom_sf"/>
</dbReference>
<sequence length="299" mass="33376">MRIAVTGGSGAIGTYVCRELIEQGHDVVCLDTAEPKIPMEFRQCNLTSLEATSKAVSDCEQIAHLAALLGTSGDLPRETLLGRNTVLAYNVFEAARRTGIRRVVYAGSECGSGFGIHEAELVPLYLPIDEEHPLWPHEAYSLSKYFGERIGTNYARAFGLEVVSLRYPHVWLRRNIEAVKHMVVQAHRGNGLAALEPKDWLGAYIAVRDVARAFAAAMSFQFGSADISFEAFYLSACNTCIEVPTLELARARFGSVPPLKDARLFEDNPHASMFGIRKAERLLDWKPVWTWQNFEQWEL</sequence>
<dbReference type="Pfam" id="PF01370">
    <property type="entry name" value="Epimerase"/>
    <property type="match status" value="1"/>
</dbReference>
<dbReference type="Gene3D" id="3.40.50.720">
    <property type="entry name" value="NAD(P)-binding Rossmann-like Domain"/>
    <property type="match status" value="1"/>
</dbReference>
<protein>
    <submittedName>
        <fullName evidence="5">NAD(P)-dependent oxidoreductase</fullName>
    </submittedName>
</protein>
<keyword evidence="3" id="KW-0520">NAD</keyword>
<evidence type="ECO:0000256" key="3">
    <source>
        <dbReference type="ARBA" id="ARBA00023027"/>
    </source>
</evidence>
<organism evidence="5">
    <name type="scientific">Caldilineaceae bacterium SB0662_bin_9</name>
    <dbReference type="NCBI Taxonomy" id="2605258"/>
    <lineage>
        <taxon>Bacteria</taxon>
        <taxon>Bacillati</taxon>
        <taxon>Chloroflexota</taxon>
        <taxon>Caldilineae</taxon>
        <taxon>Caldilineales</taxon>
        <taxon>Caldilineaceae</taxon>
    </lineage>
</organism>
<keyword evidence="2" id="KW-0560">Oxidoreductase</keyword>
<comment type="caution">
    <text evidence="5">The sequence shown here is derived from an EMBL/GenBank/DDBJ whole genome shotgun (WGS) entry which is preliminary data.</text>
</comment>
<proteinExistence type="inferred from homology"/>
<dbReference type="PANTHER" id="PTHR43103">
    <property type="entry name" value="NUCLEOSIDE-DIPHOSPHATE-SUGAR EPIMERASE"/>
    <property type="match status" value="1"/>
</dbReference>
<accession>A0A6B1DUW0</accession>
<dbReference type="GO" id="GO:0016491">
    <property type="term" value="F:oxidoreductase activity"/>
    <property type="evidence" value="ECO:0007669"/>
    <property type="project" value="UniProtKB-KW"/>
</dbReference>
<name>A0A6B1DUW0_9CHLR</name>
<evidence type="ECO:0000256" key="1">
    <source>
        <dbReference type="ARBA" id="ARBA00007637"/>
    </source>
</evidence>
<reference evidence="5" key="1">
    <citation type="submission" date="2019-09" db="EMBL/GenBank/DDBJ databases">
        <title>Characterisation of the sponge microbiome using genome-centric metagenomics.</title>
        <authorList>
            <person name="Engelberts J.P."/>
            <person name="Robbins S.J."/>
            <person name="De Goeij J.M."/>
            <person name="Aranda M."/>
            <person name="Bell S.C."/>
            <person name="Webster N.S."/>
        </authorList>
    </citation>
    <scope>NUCLEOTIDE SEQUENCE</scope>
    <source>
        <strain evidence="5">SB0662_bin_9</strain>
    </source>
</reference>
<evidence type="ECO:0000256" key="2">
    <source>
        <dbReference type="ARBA" id="ARBA00023002"/>
    </source>
</evidence>
<evidence type="ECO:0000313" key="5">
    <source>
        <dbReference type="EMBL" id="MYD91028.1"/>
    </source>
</evidence>
<evidence type="ECO:0000259" key="4">
    <source>
        <dbReference type="Pfam" id="PF01370"/>
    </source>
</evidence>
<dbReference type="AlphaFoldDB" id="A0A6B1DUW0"/>
<dbReference type="InterPro" id="IPR001509">
    <property type="entry name" value="Epimerase_deHydtase"/>
</dbReference>